<protein>
    <submittedName>
        <fullName evidence="1">Uncharacterized protein</fullName>
    </submittedName>
</protein>
<proteinExistence type="predicted"/>
<organism evidence="1">
    <name type="scientific">Siphoviridae sp. ct6bW13</name>
    <dbReference type="NCBI Taxonomy" id="2826297"/>
    <lineage>
        <taxon>Viruses</taxon>
        <taxon>Duplodnaviria</taxon>
        <taxon>Heunggongvirae</taxon>
        <taxon>Uroviricota</taxon>
        <taxon>Caudoviricetes</taxon>
    </lineage>
</organism>
<evidence type="ECO:0000313" key="1">
    <source>
        <dbReference type="EMBL" id="DAD73085.1"/>
    </source>
</evidence>
<dbReference type="EMBL" id="BK014729">
    <property type="protein sequence ID" value="DAD73085.1"/>
    <property type="molecule type" value="Genomic_DNA"/>
</dbReference>
<accession>A0A8S5LSR4</accession>
<name>A0A8S5LSR4_9CAUD</name>
<sequence>MARRNAQTLKGRIAGATGSYLGNSGRHQLVAGNKLGSHKTVYRQLRKGFGMSAG</sequence>
<reference evidence="1" key="1">
    <citation type="journal article" date="2021" name="Proc. Natl. Acad. Sci. U.S.A.">
        <title>A Catalog of Tens of Thousands of Viruses from Human Metagenomes Reveals Hidden Associations with Chronic Diseases.</title>
        <authorList>
            <person name="Tisza M.J."/>
            <person name="Buck C.B."/>
        </authorList>
    </citation>
    <scope>NUCLEOTIDE SEQUENCE</scope>
    <source>
        <strain evidence="1">Ct6bW13</strain>
    </source>
</reference>